<evidence type="ECO:0000256" key="2">
    <source>
        <dbReference type="ARBA" id="ARBA00007015"/>
    </source>
</evidence>
<feature type="transmembrane region" description="Helical" evidence="8">
    <location>
        <begin position="252"/>
        <end position="276"/>
    </location>
</feature>
<proteinExistence type="inferred from homology"/>
<evidence type="ECO:0000256" key="8">
    <source>
        <dbReference type="SAM" id="Phobius"/>
    </source>
</evidence>
<evidence type="ECO:0000256" key="7">
    <source>
        <dbReference type="ARBA" id="ARBA00044504"/>
    </source>
</evidence>
<dbReference type="AlphaFoldDB" id="A0AAV3QW85"/>
<feature type="transmembrane region" description="Helical" evidence="8">
    <location>
        <begin position="318"/>
        <end position="337"/>
    </location>
</feature>
<dbReference type="SUPFAM" id="SSF103473">
    <property type="entry name" value="MFS general substrate transporter"/>
    <property type="match status" value="1"/>
</dbReference>
<dbReference type="PANTHER" id="PTHR31585:SF2">
    <property type="entry name" value="FOLATE-BIOPTERIN TRANSPORTER 7-RELATED"/>
    <property type="match status" value="1"/>
</dbReference>
<name>A0AAV3QW85_LITER</name>
<organism evidence="9 10">
    <name type="scientific">Lithospermum erythrorhizon</name>
    <name type="common">Purple gromwell</name>
    <name type="synonym">Lithospermum officinale var. erythrorhizon</name>
    <dbReference type="NCBI Taxonomy" id="34254"/>
    <lineage>
        <taxon>Eukaryota</taxon>
        <taxon>Viridiplantae</taxon>
        <taxon>Streptophyta</taxon>
        <taxon>Embryophyta</taxon>
        <taxon>Tracheophyta</taxon>
        <taxon>Spermatophyta</taxon>
        <taxon>Magnoliopsida</taxon>
        <taxon>eudicotyledons</taxon>
        <taxon>Gunneridae</taxon>
        <taxon>Pentapetalae</taxon>
        <taxon>asterids</taxon>
        <taxon>lamiids</taxon>
        <taxon>Boraginales</taxon>
        <taxon>Boraginaceae</taxon>
        <taxon>Boraginoideae</taxon>
        <taxon>Lithospermeae</taxon>
        <taxon>Lithospermum</taxon>
    </lineage>
</organism>
<dbReference type="InterPro" id="IPR036259">
    <property type="entry name" value="MFS_trans_sf"/>
</dbReference>
<keyword evidence="3" id="KW-0813">Transport</keyword>
<comment type="caution">
    <text evidence="9">The sequence shown here is derived from an EMBL/GenBank/DDBJ whole genome shotgun (WGS) entry which is preliminary data.</text>
</comment>
<dbReference type="Gene3D" id="1.20.1250.20">
    <property type="entry name" value="MFS general substrate transporter like domains"/>
    <property type="match status" value="1"/>
</dbReference>
<keyword evidence="6 8" id="KW-0472">Membrane</keyword>
<sequence>MVSSVINEYSYDEKNVNEKSKIKIESESKNAGVMKKLLLGLGFWVQGFRCFPWMGVIFYLKDGLRVDPSTIQILQNSANLPMIAKPFYGIVSDSFYIFGQHRIPYIAIGAFLQAVAWISIALSSTSVSFFTITMFLLLGNLGASIVEVANDAIVAETGTSKNFKSSSAGELQSFVWMAGSIGGVVGNLVGGIAIDKFSPKLMFFAYGVLLSIQFLITVCVHESSLHLPSCSANNGIRKQLSELLAALSKPEIFYSIAWLAISYAAIPSLTGTMFFYQTQQLYIESSVLGLSKVVGQAAMLLWGIVYNQRLKKVPSRKLLSAIQVVMAIFMLSDFLFVKGVYRMMGLPDSLYVVVVSGVLEILIFFKILPFTVMMSKLCPLGCEGSLMAFLTSVIALAMMVSGYLGVALASYVQVTGNNFSGLPYGLVIQAACTLLPLIWTSWVHDDKEPHTKSKEN</sequence>
<protein>
    <submittedName>
        <fullName evidence="9">Transporter</fullName>
    </submittedName>
</protein>
<evidence type="ECO:0000313" key="10">
    <source>
        <dbReference type="Proteomes" id="UP001454036"/>
    </source>
</evidence>
<feature type="transmembrane region" description="Helical" evidence="8">
    <location>
        <begin position="386"/>
        <end position="412"/>
    </location>
</feature>
<evidence type="ECO:0000256" key="4">
    <source>
        <dbReference type="ARBA" id="ARBA00022692"/>
    </source>
</evidence>
<feature type="transmembrane region" description="Helical" evidence="8">
    <location>
        <begin position="349"/>
        <end position="374"/>
    </location>
</feature>
<feature type="transmembrane region" description="Helical" evidence="8">
    <location>
        <begin position="105"/>
        <end position="123"/>
    </location>
</feature>
<dbReference type="PANTHER" id="PTHR31585">
    <property type="entry name" value="FOLATE-BIOPTERIN TRANSPORTER 1, CHLOROPLASTIC"/>
    <property type="match status" value="1"/>
</dbReference>
<dbReference type="Proteomes" id="UP001454036">
    <property type="component" value="Unassembled WGS sequence"/>
</dbReference>
<feature type="transmembrane region" description="Helical" evidence="8">
    <location>
        <begin position="200"/>
        <end position="220"/>
    </location>
</feature>
<dbReference type="EMBL" id="BAABME010006412">
    <property type="protein sequence ID" value="GAA0168299.1"/>
    <property type="molecule type" value="Genomic_DNA"/>
</dbReference>
<comment type="similarity">
    <text evidence="7">Belongs to the major facilitator superfamily. Phosphate:H(+) symporter (TC 2.A.1.9) family.</text>
</comment>
<evidence type="ECO:0000256" key="3">
    <source>
        <dbReference type="ARBA" id="ARBA00022448"/>
    </source>
</evidence>
<comment type="similarity">
    <text evidence="2">Belongs to the major facilitator superfamily. Folate-biopterin transporter (TC 2.A.71) family.</text>
</comment>
<keyword evidence="5 8" id="KW-1133">Transmembrane helix</keyword>
<dbReference type="Pfam" id="PF03092">
    <property type="entry name" value="BT1"/>
    <property type="match status" value="1"/>
</dbReference>
<feature type="transmembrane region" description="Helical" evidence="8">
    <location>
        <begin position="288"/>
        <end position="306"/>
    </location>
</feature>
<dbReference type="CDD" id="cd17484">
    <property type="entry name" value="MFS_FBT"/>
    <property type="match status" value="1"/>
</dbReference>
<keyword evidence="10" id="KW-1185">Reference proteome</keyword>
<feature type="transmembrane region" description="Helical" evidence="8">
    <location>
        <begin position="424"/>
        <end position="444"/>
    </location>
</feature>
<feature type="transmembrane region" description="Helical" evidence="8">
    <location>
        <begin position="129"/>
        <end position="153"/>
    </location>
</feature>
<dbReference type="NCBIfam" id="TIGR00788">
    <property type="entry name" value="fbt"/>
    <property type="match status" value="1"/>
</dbReference>
<evidence type="ECO:0000313" key="9">
    <source>
        <dbReference type="EMBL" id="GAA0168299.1"/>
    </source>
</evidence>
<evidence type="ECO:0000256" key="6">
    <source>
        <dbReference type="ARBA" id="ARBA00023136"/>
    </source>
</evidence>
<comment type="subcellular location">
    <subcellularLocation>
        <location evidence="1">Membrane</location>
        <topology evidence="1">Multi-pass membrane protein</topology>
    </subcellularLocation>
</comment>
<dbReference type="InterPro" id="IPR039309">
    <property type="entry name" value="BT1"/>
</dbReference>
<accession>A0AAV3QW85</accession>
<keyword evidence="4 8" id="KW-0812">Transmembrane</keyword>
<dbReference type="InterPro" id="IPR004324">
    <property type="entry name" value="FBT"/>
</dbReference>
<feature type="transmembrane region" description="Helical" evidence="8">
    <location>
        <begin position="37"/>
        <end position="60"/>
    </location>
</feature>
<gene>
    <name evidence="9" type="ORF">LIER_23048</name>
</gene>
<evidence type="ECO:0000256" key="5">
    <source>
        <dbReference type="ARBA" id="ARBA00022989"/>
    </source>
</evidence>
<reference evidence="9 10" key="1">
    <citation type="submission" date="2024-01" db="EMBL/GenBank/DDBJ databases">
        <title>The complete chloroplast genome sequence of Lithospermum erythrorhizon: insights into the phylogenetic relationship among Boraginaceae species and the maternal lineages of purple gromwells.</title>
        <authorList>
            <person name="Okada T."/>
            <person name="Watanabe K."/>
        </authorList>
    </citation>
    <scope>NUCLEOTIDE SEQUENCE [LARGE SCALE GENOMIC DNA]</scope>
</reference>
<feature type="transmembrane region" description="Helical" evidence="8">
    <location>
        <begin position="174"/>
        <end position="194"/>
    </location>
</feature>
<dbReference type="GO" id="GO:0016020">
    <property type="term" value="C:membrane"/>
    <property type="evidence" value="ECO:0007669"/>
    <property type="project" value="UniProtKB-SubCell"/>
</dbReference>
<evidence type="ECO:0000256" key="1">
    <source>
        <dbReference type="ARBA" id="ARBA00004141"/>
    </source>
</evidence>